<dbReference type="EMBL" id="LVLJ01000882">
    <property type="protein sequence ID" value="OAE32186.1"/>
    <property type="molecule type" value="Genomic_DNA"/>
</dbReference>
<protein>
    <submittedName>
        <fullName evidence="2">Uncharacterized protein</fullName>
    </submittedName>
</protein>
<gene>
    <name evidence="2" type="ORF">AXG93_1793s1170</name>
</gene>
<organism evidence="2 3">
    <name type="scientific">Marchantia polymorpha subsp. ruderalis</name>
    <dbReference type="NCBI Taxonomy" id="1480154"/>
    <lineage>
        <taxon>Eukaryota</taxon>
        <taxon>Viridiplantae</taxon>
        <taxon>Streptophyta</taxon>
        <taxon>Embryophyta</taxon>
        <taxon>Marchantiophyta</taxon>
        <taxon>Marchantiopsida</taxon>
        <taxon>Marchantiidae</taxon>
        <taxon>Marchantiales</taxon>
        <taxon>Marchantiaceae</taxon>
        <taxon>Marchantia</taxon>
    </lineage>
</organism>
<evidence type="ECO:0000313" key="2">
    <source>
        <dbReference type="EMBL" id="OAE32186.1"/>
    </source>
</evidence>
<dbReference type="AlphaFoldDB" id="A0A176WJ38"/>
<evidence type="ECO:0000256" key="1">
    <source>
        <dbReference type="SAM" id="MobiDB-lite"/>
    </source>
</evidence>
<feature type="compositionally biased region" description="Polar residues" evidence="1">
    <location>
        <begin position="108"/>
        <end position="122"/>
    </location>
</feature>
<accession>A0A176WJ38</accession>
<feature type="region of interest" description="Disordered" evidence="1">
    <location>
        <begin position="101"/>
        <end position="122"/>
    </location>
</feature>
<keyword evidence="3" id="KW-1185">Reference proteome</keyword>
<comment type="caution">
    <text evidence="2">The sequence shown here is derived from an EMBL/GenBank/DDBJ whole genome shotgun (WGS) entry which is preliminary data.</text>
</comment>
<sequence>MSVHSRSAAAAAASAAVIPTAGSSGSFAAGEMASASALSRERIFRLAAYSYTSCNKWLQLRFVSISVTDYHRAWGFVDKLSTLPRKAYGLPEKKQPKTLRTGYLISTGDGSQMGTEGSSRTI</sequence>
<reference evidence="2" key="1">
    <citation type="submission" date="2016-03" db="EMBL/GenBank/DDBJ databases">
        <title>Mechanisms controlling the formation of the plant cell surface in tip-growing cells are functionally conserved among land plants.</title>
        <authorList>
            <person name="Honkanen S."/>
            <person name="Jones V.A."/>
            <person name="Morieri G."/>
            <person name="Champion C."/>
            <person name="Hetherington A.J."/>
            <person name="Kelly S."/>
            <person name="Saint-Marcoux D."/>
            <person name="Proust H."/>
            <person name="Prescott H."/>
            <person name="Dolan L."/>
        </authorList>
    </citation>
    <scope>NUCLEOTIDE SEQUENCE [LARGE SCALE GENOMIC DNA]</scope>
    <source>
        <tissue evidence="2">Whole gametophyte</tissue>
    </source>
</reference>
<evidence type="ECO:0000313" key="3">
    <source>
        <dbReference type="Proteomes" id="UP000077202"/>
    </source>
</evidence>
<dbReference type="Proteomes" id="UP000077202">
    <property type="component" value="Unassembled WGS sequence"/>
</dbReference>
<proteinExistence type="predicted"/>
<name>A0A176WJ38_MARPO</name>